<feature type="domain" description="VanZ-like" evidence="2">
    <location>
        <begin position="92"/>
        <end position="165"/>
    </location>
</feature>
<keyword evidence="1" id="KW-0472">Membrane</keyword>
<dbReference type="EMBL" id="CP036402">
    <property type="protein sequence ID" value="QBI19661.1"/>
    <property type="molecule type" value="Genomic_DNA"/>
</dbReference>
<organism evidence="3 4">
    <name type="scientific">Egibacter rhizosphaerae</name>
    <dbReference type="NCBI Taxonomy" id="1670831"/>
    <lineage>
        <taxon>Bacteria</taxon>
        <taxon>Bacillati</taxon>
        <taxon>Actinomycetota</taxon>
        <taxon>Nitriliruptoria</taxon>
        <taxon>Egibacterales</taxon>
        <taxon>Egibacteraceae</taxon>
        <taxon>Egibacter</taxon>
    </lineage>
</organism>
<evidence type="ECO:0000313" key="3">
    <source>
        <dbReference type="EMBL" id="QBI19661.1"/>
    </source>
</evidence>
<reference evidence="3 4" key="1">
    <citation type="submission" date="2019-01" db="EMBL/GenBank/DDBJ databases">
        <title>Egibacter rhizosphaerae EGI 80759T.</title>
        <authorList>
            <person name="Chen D.-D."/>
            <person name="Tian Y."/>
            <person name="Jiao J.-Y."/>
            <person name="Zhang X.-T."/>
            <person name="Zhang Y.-G."/>
            <person name="Zhang Y."/>
            <person name="Xiao M."/>
            <person name="Shu W.-S."/>
            <person name="Li W.-J."/>
        </authorList>
    </citation>
    <scope>NUCLEOTIDE SEQUENCE [LARGE SCALE GENOMIC DNA]</scope>
    <source>
        <strain evidence="3 4">EGI 80759</strain>
    </source>
</reference>
<dbReference type="Proteomes" id="UP000291469">
    <property type="component" value="Chromosome"/>
</dbReference>
<feature type="transmembrane region" description="Helical" evidence="1">
    <location>
        <begin position="43"/>
        <end position="63"/>
    </location>
</feature>
<dbReference type="RefSeq" id="WP_131154658.1">
    <property type="nucleotide sequence ID" value="NZ_CP036402.1"/>
</dbReference>
<feature type="transmembrane region" description="Helical" evidence="1">
    <location>
        <begin position="12"/>
        <end position="31"/>
    </location>
</feature>
<keyword evidence="4" id="KW-1185">Reference proteome</keyword>
<protein>
    <recommendedName>
        <fullName evidence="2">VanZ-like domain-containing protein</fullName>
    </recommendedName>
</protein>
<accession>A0A411YEN9</accession>
<dbReference type="OrthoDB" id="4335631at2"/>
<gene>
    <name evidence="3" type="ORF">ER308_08935</name>
</gene>
<feature type="transmembrane region" description="Helical" evidence="1">
    <location>
        <begin position="121"/>
        <end position="139"/>
    </location>
</feature>
<keyword evidence="1" id="KW-0812">Transmembrane</keyword>
<evidence type="ECO:0000259" key="2">
    <source>
        <dbReference type="Pfam" id="PF04892"/>
    </source>
</evidence>
<dbReference type="AlphaFoldDB" id="A0A411YEN9"/>
<evidence type="ECO:0000313" key="4">
    <source>
        <dbReference type="Proteomes" id="UP000291469"/>
    </source>
</evidence>
<feature type="transmembrane region" description="Helical" evidence="1">
    <location>
        <begin position="92"/>
        <end position="109"/>
    </location>
</feature>
<proteinExistence type="predicted"/>
<keyword evidence="1" id="KW-1133">Transmembrane helix</keyword>
<dbReference type="KEGG" id="erz:ER308_08935"/>
<sequence length="184" mass="19113">MISLHFQAVPLALPGLLISAVIAAVASRWLARRLGTTRLPAALLIFGATGPLFVTLTPTSAALGPMGLTGGGRHCALGLGTLAPAHLELRDALNAAMFVPLGLAVGLLWRQRSRVRLLPAALLPAAAILAAQFLLMPWFGRTCQLADTITNTTGVVVGLAVAAMLRPLIRRPSAATEHSGHGTR</sequence>
<feature type="transmembrane region" description="Helical" evidence="1">
    <location>
        <begin position="145"/>
        <end position="165"/>
    </location>
</feature>
<evidence type="ECO:0000256" key="1">
    <source>
        <dbReference type="SAM" id="Phobius"/>
    </source>
</evidence>
<name>A0A411YEN9_9ACTN</name>
<dbReference type="InterPro" id="IPR006976">
    <property type="entry name" value="VanZ-like"/>
</dbReference>
<dbReference type="Pfam" id="PF04892">
    <property type="entry name" value="VanZ"/>
    <property type="match status" value="1"/>
</dbReference>